<keyword evidence="2" id="KW-1185">Reference proteome</keyword>
<accession>D0LVZ7</accession>
<dbReference type="HOGENOM" id="CLU_2493588_0_0_7"/>
<evidence type="ECO:0000313" key="1">
    <source>
        <dbReference type="EMBL" id="ACY14131.1"/>
    </source>
</evidence>
<dbReference type="EMBL" id="CP001804">
    <property type="protein sequence ID" value="ACY14131.1"/>
    <property type="molecule type" value="Genomic_DNA"/>
</dbReference>
<organism evidence="1 2">
    <name type="scientific">Haliangium ochraceum (strain DSM 14365 / JCM 11303 / SMP-2)</name>
    <dbReference type="NCBI Taxonomy" id="502025"/>
    <lineage>
        <taxon>Bacteria</taxon>
        <taxon>Pseudomonadati</taxon>
        <taxon>Myxococcota</taxon>
        <taxon>Polyangia</taxon>
        <taxon>Haliangiales</taxon>
        <taxon>Kofleriaceae</taxon>
        <taxon>Haliangium</taxon>
    </lineage>
</organism>
<proteinExistence type="predicted"/>
<dbReference type="KEGG" id="hoh:Hoch_1580"/>
<name>D0LVZ7_HALO1</name>
<gene>
    <name evidence="1" type="ordered locus">Hoch_1580</name>
</gene>
<reference evidence="1 2" key="1">
    <citation type="journal article" date="2010" name="Stand. Genomic Sci.">
        <title>Complete genome sequence of Haliangium ochraceum type strain (SMP-2).</title>
        <authorList>
            <consortium name="US DOE Joint Genome Institute (JGI-PGF)"/>
            <person name="Ivanova N."/>
            <person name="Daum C."/>
            <person name="Lang E."/>
            <person name="Abt B."/>
            <person name="Kopitz M."/>
            <person name="Saunders E."/>
            <person name="Lapidus A."/>
            <person name="Lucas S."/>
            <person name="Glavina Del Rio T."/>
            <person name="Nolan M."/>
            <person name="Tice H."/>
            <person name="Copeland A."/>
            <person name="Cheng J.F."/>
            <person name="Chen F."/>
            <person name="Bruce D."/>
            <person name="Goodwin L."/>
            <person name="Pitluck S."/>
            <person name="Mavromatis K."/>
            <person name="Pati A."/>
            <person name="Mikhailova N."/>
            <person name="Chen A."/>
            <person name="Palaniappan K."/>
            <person name="Land M."/>
            <person name="Hauser L."/>
            <person name="Chang Y.J."/>
            <person name="Jeffries C.D."/>
            <person name="Detter J.C."/>
            <person name="Brettin T."/>
            <person name="Rohde M."/>
            <person name="Goker M."/>
            <person name="Bristow J."/>
            <person name="Markowitz V."/>
            <person name="Eisen J.A."/>
            <person name="Hugenholtz P."/>
            <person name="Kyrpides N.C."/>
            <person name="Klenk H.P."/>
        </authorList>
    </citation>
    <scope>NUCLEOTIDE SEQUENCE [LARGE SCALE GENOMIC DNA]</scope>
    <source>
        <strain evidence="2">DSM 14365 / CIP 107738 / JCM 11303 / AJ 13395 / SMP-2</strain>
    </source>
</reference>
<sequence length="86" mass="9529">MAVAGVLIPRIGNEAIYQQRAQPLVIPSYDKAEMVAMMSYVCDNLGEATSQRWFEEYPERYSVARLRALSKHLAPGTSPEAAAADR</sequence>
<dbReference type="Proteomes" id="UP000001880">
    <property type="component" value="Chromosome"/>
</dbReference>
<dbReference type="OrthoDB" id="5328543at2"/>
<protein>
    <submittedName>
        <fullName evidence="1">Uncharacterized protein</fullName>
    </submittedName>
</protein>
<dbReference type="AlphaFoldDB" id="D0LVZ7"/>
<evidence type="ECO:0000313" key="2">
    <source>
        <dbReference type="Proteomes" id="UP000001880"/>
    </source>
</evidence>